<evidence type="ECO:0000313" key="2">
    <source>
        <dbReference type="EMBL" id="MBT9430958.1"/>
    </source>
</evidence>
<dbReference type="RefSeq" id="WP_215670172.1">
    <property type="nucleotide sequence ID" value="NZ_JAFJYC010000001.1"/>
</dbReference>
<organism evidence="2 3">
    <name type="scientific">Candidatus Sodalis endolongispinus</name>
    <dbReference type="NCBI Taxonomy" id="2812662"/>
    <lineage>
        <taxon>Bacteria</taxon>
        <taxon>Pseudomonadati</taxon>
        <taxon>Pseudomonadota</taxon>
        <taxon>Gammaproteobacteria</taxon>
        <taxon>Enterobacterales</taxon>
        <taxon>Bruguierivoracaceae</taxon>
        <taxon>Sodalis</taxon>
    </lineage>
</organism>
<proteinExistence type="predicted"/>
<feature type="non-terminal residue" evidence="2">
    <location>
        <position position="1"/>
    </location>
</feature>
<accession>A0ABS5Y7L2</accession>
<dbReference type="EMBL" id="JAFJYC010000001">
    <property type="protein sequence ID" value="MBT9430958.1"/>
    <property type="molecule type" value="Genomic_DNA"/>
</dbReference>
<dbReference type="Proteomes" id="UP000811282">
    <property type="component" value="Unassembled WGS sequence"/>
</dbReference>
<evidence type="ECO:0000313" key="3">
    <source>
        <dbReference type="Proteomes" id="UP000811282"/>
    </source>
</evidence>
<feature type="compositionally biased region" description="Low complexity" evidence="1">
    <location>
        <begin position="41"/>
        <end position="51"/>
    </location>
</feature>
<feature type="region of interest" description="Disordered" evidence="1">
    <location>
        <begin position="1"/>
        <end position="110"/>
    </location>
</feature>
<sequence>EEPHAALLPASPPAATHDEEPHAALLPASLPAATHAEEPPADLLPASPPAATGDAQHPHEPDIAIVATNAAAADEPSSDTALTQDVPAADSENSGTAQAAPSASDQDAAR</sequence>
<gene>
    <name evidence="2" type="ORF">JZM24_00005</name>
</gene>
<keyword evidence="3" id="KW-1185">Reference proteome</keyword>
<evidence type="ECO:0000256" key="1">
    <source>
        <dbReference type="SAM" id="MobiDB-lite"/>
    </source>
</evidence>
<feature type="compositionally biased region" description="Low complexity" evidence="1">
    <location>
        <begin position="23"/>
        <end position="34"/>
    </location>
</feature>
<comment type="caution">
    <text evidence="2">The sequence shown here is derived from an EMBL/GenBank/DDBJ whole genome shotgun (WGS) entry which is preliminary data.</text>
</comment>
<feature type="compositionally biased region" description="Low complexity" evidence="1">
    <location>
        <begin position="97"/>
        <end position="110"/>
    </location>
</feature>
<name>A0ABS5Y7L2_9GAMM</name>
<feature type="compositionally biased region" description="Low complexity" evidence="1">
    <location>
        <begin position="64"/>
        <end position="73"/>
    </location>
</feature>
<feature type="compositionally biased region" description="Low complexity" evidence="1">
    <location>
        <begin position="1"/>
        <end position="15"/>
    </location>
</feature>
<protein>
    <submittedName>
        <fullName evidence="2">Uncharacterized protein</fullName>
    </submittedName>
</protein>
<reference evidence="2 3" key="1">
    <citation type="journal article" date="2021" name="Genome Biol. Evol.">
        <title>The evolution of interdependence in a four-way mealybug symbiosis.</title>
        <authorList>
            <person name="Garber A.I."/>
            <person name="Kupper M."/>
            <person name="Laetsch D.R."/>
            <person name="Weldon S.R."/>
            <person name="Ladinsky M.S."/>
            <person name="Bjorkman P.J."/>
            <person name="McCutcheon J.P."/>
        </authorList>
    </citation>
    <scope>NUCLEOTIDE SEQUENCE [LARGE SCALE GENOMIC DNA]</scope>
    <source>
        <strain evidence="2">SOD</strain>
    </source>
</reference>